<keyword evidence="2" id="KW-0732">Signal</keyword>
<comment type="caution">
    <text evidence="3">The sequence shown here is derived from an EMBL/GenBank/DDBJ whole genome shotgun (WGS) entry which is preliminary data.</text>
</comment>
<feature type="chain" id="PRO_5045182618" evidence="2">
    <location>
        <begin position="19"/>
        <end position="274"/>
    </location>
</feature>
<protein>
    <submittedName>
        <fullName evidence="3">Uncharacterized protein</fullName>
    </submittedName>
</protein>
<feature type="compositionally biased region" description="Low complexity" evidence="1">
    <location>
        <begin position="255"/>
        <end position="265"/>
    </location>
</feature>
<evidence type="ECO:0000313" key="3">
    <source>
        <dbReference type="EMBL" id="MFD1333456.1"/>
    </source>
</evidence>
<evidence type="ECO:0000256" key="2">
    <source>
        <dbReference type="SAM" id="SignalP"/>
    </source>
</evidence>
<organism evidence="3 4">
    <name type="scientific">Methylopila musalis</name>
    <dbReference type="NCBI Taxonomy" id="1134781"/>
    <lineage>
        <taxon>Bacteria</taxon>
        <taxon>Pseudomonadati</taxon>
        <taxon>Pseudomonadota</taxon>
        <taxon>Alphaproteobacteria</taxon>
        <taxon>Hyphomicrobiales</taxon>
        <taxon>Methylopilaceae</taxon>
        <taxon>Methylopila</taxon>
    </lineage>
</organism>
<dbReference type="EMBL" id="JBHTMX010000233">
    <property type="protein sequence ID" value="MFD1333456.1"/>
    <property type="molecule type" value="Genomic_DNA"/>
</dbReference>
<gene>
    <name evidence="3" type="ORF">ACFQ4O_15760</name>
</gene>
<reference evidence="4" key="1">
    <citation type="journal article" date="2019" name="Int. J. Syst. Evol. Microbiol.">
        <title>The Global Catalogue of Microorganisms (GCM) 10K type strain sequencing project: providing services to taxonomists for standard genome sequencing and annotation.</title>
        <authorList>
            <consortium name="The Broad Institute Genomics Platform"/>
            <consortium name="The Broad Institute Genome Sequencing Center for Infectious Disease"/>
            <person name="Wu L."/>
            <person name="Ma J."/>
        </authorList>
    </citation>
    <scope>NUCLEOTIDE SEQUENCE [LARGE SCALE GENOMIC DNA]</scope>
    <source>
        <strain evidence="4">CCUG 61696</strain>
    </source>
</reference>
<feature type="non-terminal residue" evidence="3">
    <location>
        <position position="274"/>
    </location>
</feature>
<evidence type="ECO:0000256" key="1">
    <source>
        <dbReference type="SAM" id="MobiDB-lite"/>
    </source>
</evidence>
<keyword evidence="4" id="KW-1185">Reference proteome</keyword>
<sequence>MARALAVALALGAGDAWAATATTTATLEKEGYARLALAFDALPPHDVTLANGVLTLSFAEPVKIDTGPIVRGLGDLVGMVRRDPDGTAIKIALTRSAKLNVTEAGEALYVDLLPANWVGMPPGLPKGVLAALGKAAREARAAKAEMERRRRVEMPPVTVSAATLPTLYRLTFGMEPGAEVEMARDGERVTLTFDAPYPFDVVAARANLPSAFVGLEAKVGPRGLVITLPAPDDKDARGFREDDDYVLDIDRDAPADAGPAASTPPRVLPALAPP</sequence>
<accession>A0ABW3ZAZ5</accession>
<evidence type="ECO:0000313" key="4">
    <source>
        <dbReference type="Proteomes" id="UP001597171"/>
    </source>
</evidence>
<proteinExistence type="predicted"/>
<feature type="region of interest" description="Disordered" evidence="1">
    <location>
        <begin position="250"/>
        <end position="274"/>
    </location>
</feature>
<dbReference type="Proteomes" id="UP001597171">
    <property type="component" value="Unassembled WGS sequence"/>
</dbReference>
<feature type="signal peptide" evidence="2">
    <location>
        <begin position="1"/>
        <end position="18"/>
    </location>
</feature>
<name>A0ABW3ZAZ5_9HYPH</name>